<evidence type="ECO:0000313" key="1">
    <source>
        <dbReference type="EMBL" id="EDV00446.1"/>
    </source>
</evidence>
<dbReference type="EMBL" id="ABIY02000096">
    <property type="protein sequence ID" value="EDV00446.1"/>
    <property type="molecule type" value="Genomic_DNA"/>
</dbReference>
<gene>
    <name evidence="1" type="ORF">BACCOP_02533</name>
</gene>
<reference evidence="1 2" key="1">
    <citation type="submission" date="2008-04" db="EMBL/GenBank/DDBJ databases">
        <title>Draft genome sequence of Bacteroides coprocola (DSM 17136).</title>
        <authorList>
            <person name="Sudarsanam P."/>
            <person name="Ley R."/>
            <person name="Guruge J."/>
            <person name="Turnbaugh P.J."/>
            <person name="Mahowald M."/>
            <person name="Liep D."/>
            <person name="Gordon J."/>
        </authorList>
    </citation>
    <scope>NUCLEOTIDE SEQUENCE [LARGE SCALE GENOMIC DNA]</scope>
    <source>
        <strain evidence="1 2">DSM 17136</strain>
    </source>
</reference>
<protein>
    <submittedName>
        <fullName evidence="1">Uncharacterized protein</fullName>
    </submittedName>
</protein>
<reference evidence="1 2" key="2">
    <citation type="submission" date="2008-04" db="EMBL/GenBank/DDBJ databases">
        <authorList>
            <person name="Fulton L."/>
            <person name="Clifton S."/>
            <person name="Fulton B."/>
            <person name="Xu J."/>
            <person name="Minx P."/>
            <person name="Pepin K.H."/>
            <person name="Johnson M."/>
            <person name="Thiruvilangam P."/>
            <person name="Bhonagiri V."/>
            <person name="Nash W.E."/>
            <person name="Mardis E.R."/>
            <person name="Wilson R.K."/>
        </authorList>
    </citation>
    <scope>NUCLEOTIDE SEQUENCE [LARGE SCALE GENOMIC DNA]</scope>
    <source>
        <strain evidence="1 2">DSM 17136</strain>
    </source>
</reference>
<evidence type="ECO:0000313" key="2">
    <source>
        <dbReference type="Proteomes" id="UP000003146"/>
    </source>
</evidence>
<organism evidence="1 2">
    <name type="scientific">Phocaeicola coprocola DSM 17136</name>
    <dbReference type="NCBI Taxonomy" id="470145"/>
    <lineage>
        <taxon>Bacteria</taxon>
        <taxon>Pseudomonadati</taxon>
        <taxon>Bacteroidota</taxon>
        <taxon>Bacteroidia</taxon>
        <taxon>Bacteroidales</taxon>
        <taxon>Bacteroidaceae</taxon>
        <taxon>Phocaeicola</taxon>
    </lineage>
</organism>
<comment type="caution">
    <text evidence="1">The sequence shown here is derived from an EMBL/GenBank/DDBJ whole genome shotgun (WGS) entry which is preliminary data.</text>
</comment>
<accession>B3JKV2</accession>
<name>B3JKV2_9BACT</name>
<dbReference type="Proteomes" id="UP000003146">
    <property type="component" value="Unassembled WGS sequence"/>
</dbReference>
<dbReference type="AlphaFoldDB" id="B3JKV2"/>
<proteinExistence type="predicted"/>
<sequence>MYKLPAFLYRNKKNISMFSHKHADVFIHLWADSLSIVVK</sequence>
<dbReference type="HOGENOM" id="CLU_3304555_0_0_10"/>